<accession>A0A4R7CVU6</accession>
<evidence type="ECO:0000313" key="1">
    <source>
        <dbReference type="EMBL" id="TDS10366.1"/>
    </source>
</evidence>
<organism evidence="1 2">
    <name type="scientific">Sphingobacterium paludis</name>
    <dbReference type="NCBI Taxonomy" id="1476465"/>
    <lineage>
        <taxon>Bacteria</taxon>
        <taxon>Pseudomonadati</taxon>
        <taxon>Bacteroidota</taxon>
        <taxon>Sphingobacteriia</taxon>
        <taxon>Sphingobacteriales</taxon>
        <taxon>Sphingobacteriaceae</taxon>
        <taxon>Sphingobacterium</taxon>
    </lineage>
</organism>
<keyword evidence="2" id="KW-1185">Reference proteome</keyword>
<comment type="caution">
    <text evidence="1">The sequence shown here is derived from an EMBL/GenBank/DDBJ whole genome shotgun (WGS) entry which is preliminary data.</text>
</comment>
<dbReference type="AlphaFoldDB" id="A0A4R7CVU6"/>
<proteinExistence type="predicted"/>
<gene>
    <name evidence="1" type="ORF">B0I21_109131</name>
</gene>
<name>A0A4R7CVU6_9SPHI</name>
<reference evidence="1 2" key="1">
    <citation type="submission" date="2019-03" db="EMBL/GenBank/DDBJ databases">
        <title>Genomic Encyclopedia of Type Strains, Phase III (KMG-III): the genomes of soil and plant-associated and newly described type strains.</title>
        <authorList>
            <person name="Whitman W."/>
        </authorList>
    </citation>
    <scope>NUCLEOTIDE SEQUENCE [LARGE SCALE GENOMIC DNA]</scope>
    <source>
        <strain evidence="1 2">CGMCC 1.12801</strain>
    </source>
</reference>
<protein>
    <submittedName>
        <fullName evidence="1">Uncharacterized protein</fullName>
    </submittedName>
</protein>
<dbReference type="Proteomes" id="UP000294752">
    <property type="component" value="Unassembled WGS sequence"/>
</dbReference>
<sequence length="66" mass="7240">MLTFHTGLFAMIRYLDATVFSMPLDFAAGSLQKPFPKTETAGCGVGVLILTATVLEKRKKHINLLD</sequence>
<evidence type="ECO:0000313" key="2">
    <source>
        <dbReference type="Proteomes" id="UP000294752"/>
    </source>
</evidence>
<dbReference type="EMBL" id="SNZV01000009">
    <property type="protein sequence ID" value="TDS10366.1"/>
    <property type="molecule type" value="Genomic_DNA"/>
</dbReference>